<evidence type="ECO:0000313" key="18">
    <source>
        <dbReference type="EMBL" id="CRK95672.1"/>
    </source>
</evidence>
<sequence length="368" mass="41507">MSNESTIIAMALQNERPKLLGWNLPQEDMSLLHSHWQAYEAPPFYYHLLLAVIYFFLMITSTVGNGIVVWIFSTTKTLRSPSNMFIVNLAIFDLCMMLEMPMLLYNSGYQRIIGGDLACTIYSVFGSFSGIGGSATNAAIAYDRYKAISSPLDGKMNKGQAFAIIIITWLWTMPFTILPALKIWGRYIPEGFLTTCSFDFLTDDEDTRVFVACIFVWAYCIPMILIMTFYSKLFSHVKAHEKMLRDQARRMNVQSLSANKDDAAQTVEIRIAKACFTIFFLFVCAWTPYAIVALIGAFGNRSLLTPLTTMIPAVAAKIVSCIDPWVYAISHPRYRAALEKKCPWLGIKEDFKDNVDTKSVTTNATTET</sequence>
<dbReference type="PRINTS" id="PR00238">
    <property type="entry name" value="OPSIN"/>
</dbReference>
<evidence type="ECO:0000256" key="8">
    <source>
        <dbReference type="ARBA" id="ARBA00022991"/>
    </source>
</evidence>
<evidence type="ECO:0000256" key="9">
    <source>
        <dbReference type="ARBA" id="ARBA00023040"/>
    </source>
</evidence>
<comment type="function">
    <text evidence="1">Visual pigments are the light-absorbing molecules that mediate vision. They consist of an apoprotein, opsin, covalently linked to cis-retinal.</text>
</comment>
<keyword evidence="7 16" id="KW-1133">Transmembrane helix</keyword>
<dbReference type="InterPro" id="IPR001760">
    <property type="entry name" value="Opsin"/>
</dbReference>
<dbReference type="InterPro" id="IPR027430">
    <property type="entry name" value="Retinal_BS"/>
</dbReference>
<dbReference type="GO" id="GO:0007602">
    <property type="term" value="P:phototransduction"/>
    <property type="evidence" value="ECO:0007669"/>
    <property type="project" value="UniProtKB-KW"/>
</dbReference>
<keyword evidence="4 16" id="KW-0716">Sensory transduction</keyword>
<keyword evidence="10 16" id="KW-0472">Membrane</keyword>
<keyword evidence="3 16" id="KW-0600">Photoreceptor protein</keyword>
<keyword evidence="8 16" id="KW-0157">Chromophore</keyword>
<feature type="transmembrane region" description="Helical" evidence="16">
    <location>
        <begin position="120"/>
        <end position="140"/>
    </location>
</feature>
<dbReference type="InterPro" id="IPR000276">
    <property type="entry name" value="GPCR_Rhodpsn"/>
</dbReference>
<evidence type="ECO:0000256" key="4">
    <source>
        <dbReference type="ARBA" id="ARBA00022606"/>
    </source>
</evidence>
<dbReference type="PRINTS" id="PR00577">
    <property type="entry name" value="OPSINRH3RH4"/>
</dbReference>
<dbReference type="STRING" id="568069.A0A1J1I5X4"/>
<dbReference type="CDD" id="cd15079">
    <property type="entry name" value="7tmA_photoreceptors_insect"/>
    <property type="match status" value="1"/>
</dbReference>
<evidence type="ECO:0000313" key="19">
    <source>
        <dbReference type="Proteomes" id="UP000183832"/>
    </source>
</evidence>
<dbReference type="PROSITE" id="PS00238">
    <property type="entry name" value="OPSIN"/>
    <property type="match status" value="1"/>
</dbReference>
<evidence type="ECO:0000256" key="14">
    <source>
        <dbReference type="ARBA" id="ARBA00023224"/>
    </source>
</evidence>
<dbReference type="FunFam" id="1.20.1070.10:FF:000044">
    <property type="entry name" value="Opsin, ultraviolet-sensitive"/>
    <property type="match status" value="1"/>
</dbReference>
<organism evidence="18 19">
    <name type="scientific">Clunio marinus</name>
    <dbReference type="NCBI Taxonomy" id="568069"/>
    <lineage>
        <taxon>Eukaryota</taxon>
        <taxon>Metazoa</taxon>
        <taxon>Ecdysozoa</taxon>
        <taxon>Arthropoda</taxon>
        <taxon>Hexapoda</taxon>
        <taxon>Insecta</taxon>
        <taxon>Pterygota</taxon>
        <taxon>Neoptera</taxon>
        <taxon>Endopterygota</taxon>
        <taxon>Diptera</taxon>
        <taxon>Nematocera</taxon>
        <taxon>Chironomoidea</taxon>
        <taxon>Chironomidae</taxon>
        <taxon>Clunio</taxon>
    </lineage>
</organism>
<name>A0A1J1I5X4_9DIPT</name>
<dbReference type="OrthoDB" id="2105199at2759"/>
<feature type="transmembrane region" description="Helical" evidence="16">
    <location>
        <begin position="274"/>
        <end position="298"/>
    </location>
</feature>
<keyword evidence="15" id="KW-0844">Vision</keyword>
<keyword evidence="19" id="KW-1185">Reference proteome</keyword>
<comment type="subcellular location">
    <subcellularLocation>
        <location evidence="2 16">Membrane</location>
        <topology evidence="2 16">Multi-pass membrane protein</topology>
    </subcellularLocation>
</comment>
<protein>
    <submittedName>
        <fullName evidence="18">CLUMA_CG009130, isoform A</fullName>
    </submittedName>
</protein>
<dbReference type="EMBL" id="CVRI01000042">
    <property type="protein sequence ID" value="CRK95672.1"/>
    <property type="molecule type" value="Genomic_DNA"/>
</dbReference>
<feature type="transmembrane region" description="Helical" evidence="16">
    <location>
        <begin position="44"/>
        <end position="72"/>
    </location>
</feature>
<evidence type="ECO:0000256" key="3">
    <source>
        <dbReference type="ARBA" id="ARBA00022543"/>
    </source>
</evidence>
<keyword evidence="5 16" id="KW-0812">Transmembrane</keyword>
<evidence type="ECO:0000256" key="10">
    <source>
        <dbReference type="ARBA" id="ARBA00023136"/>
    </source>
</evidence>
<dbReference type="AlphaFoldDB" id="A0A1J1I5X4"/>
<dbReference type="SUPFAM" id="SSF81321">
    <property type="entry name" value="Family A G protein-coupled receptor-like"/>
    <property type="match status" value="1"/>
</dbReference>
<feature type="domain" description="G-protein coupled receptors family 1 profile" evidence="17">
    <location>
        <begin position="64"/>
        <end position="327"/>
    </location>
</feature>
<dbReference type="PANTHER" id="PTHR24240">
    <property type="entry name" value="OPSIN"/>
    <property type="match status" value="1"/>
</dbReference>
<dbReference type="Proteomes" id="UP000183832">
    <property type="component" value="Unassembled WGS sequence"/>
</dbReference>
<evidence type="ECO:0000256" key="1">
    <source>
        <dbReference type="ARBA" id="ARBA00002881"/>
    </source>
</evidence>
<feature type="transmembrane region" description="Helical" evidence="16">
    <location>
        <begin position="209"/>
        <end position="230"/>
    </location>
</feature>
<comment type="similarity">
    <text evidence="16">Belongs to the G-protein coupled receptor 1 family. Opsin subfamily.</text>
</comment>
<evidence type="ECO:0000256" key="11">
    <source>
        <dbReference type="ARBA" id="ARBA00023157"/>
    </source>
</evidence>
<dbReference type="PROSITE" id="PS00237">
    <property type="entry name" value="G_PROTEIN_RECEP_F1_1"/>
    <property type="match status" value="1"/>
</dbReference>
<gene>
    <name evidence="18" type="primary">putative Opsin-3</name>
    <name evidence="18" type="ORF">CLUMA_CG009130</name>
</gene>
<evidence type="ECO:0000259" key="17">
    <source>
        <dbReference type="PROSITE" id="PS50262"/>
    </source>
</evidence>
<evidence type="ECO:0000256" key="2">
    <source>
        <dbReference type="ARBA" id="ARBA00004141"/>
    </source>
</evidence>
<evidence type="ECO:0000256" key="12">
    <source>
        <dbReference type="ARBA" id="ARBA00023170"/>
    </source>
</evidence>
<keyword evidence="14 16" id="KW-0807">Transducer</keyword>
<dbReference type="PROSITE" id="PS50262">
    <property type="entry name" value="G_PROTEIN_RECEP_F1_2"/>
    <property type="match status" value="1"/>
</dbReference>
<dbReference type="InterPro" id="IPR050125">
    <property type="entry name" value="GPCR_opsins"/>
</dbReference>
<dbReference type="Pfam" id="PF00001">
    <property type="entry name" value="7tm_1"/>
    <property type="match status" value="1"/>
</dbReference>
<keyword evidence="13" id="KW-0325">Glycoprotein</keyword>
<accession>A0A1J1I5X4</accession>
<feature type="transmembrane region" description="Helical" evidence="16">
    <location>
        <begin position="84"/>
        <end position="105"/>
    </location>
</feature>
<dbReference type="PRINTS" id="PR00237">
    <property type="entry name" value="GPCRRHODOPSN"/>
</dbReference>
<dbReference type="GO" id="GO:0007601">
    <property type="term" value="P:visual perception"/>
    <property type="evidence" value="ECO:0007669"/>
    <property type="project" value="UniProtKB-KW"/>
</dbReference>
<dbReference type="Gene3D" id="1.20.1070.10">
    <property type="entry name" value="Rhodopsin 7-helix transmembrane proteins"/>
    <property type="match status" value="1"/>
</dbReference>
<dbReference type="GO" id="GO:0016020">
    <property type="term" value="C:membrane"/>
    <property type="evidence" value="ECO:0007669"/>
    <property type="project" value="UniProtKB-SubCell"/>
</dbReference>
<evidence type="ECO:0000256" key="15">
    <source>
        <dbReference type="ARBA" id="ARBA00023305"/>
    </source>
</evidence>
<reference evidence="18 19" key="1">
    <citation type="submission" date="2015-04" db="EMBL/GenBank/DDBJ databases">
        <authorList>
            <person name="Syromyatnikov M.Y."/>
            <person name="Popov V.N."/>
        </authorList>
    </citation>
    <scope>NUCLEOTIDE SEQUENCE [LARGE SCALE GENOMIC DNA]</scope>
</reference>
<evidence type="ECO:0000256" key="5">
    <source>
        <dbReference type="ARBA" id="ARBA00022692"/>
    </source>
</evidence>
<keyword evidence="9 16" id="KW-0297">G-protein coupled receptor</keyword>
<keyword evidence="11" id="KW-1015">Disulfide bond</keyword>
<keyword evidence="6 16" id="KW-0681">Retinal protein</keyword>
<evidence type="ECO:0000256" key="16">
    <source>
        <dbReference type="RuleBase" id="RU004951"/>
    </source>
</evidence>
<dbReference type="GO" id="GO:0008020">
    <property type="term" value="F:G protein-coupled photoreceptor activity"/>
    <property type="evidence" value="ECO:0007669"/>
    <property type="project" value="UniProtKB-ARBA"/>
</dbReference>
<evidence type="ECO:0000256" key="13">
    <source>
        <dbReference type="ARBA" id="ARBA00023180"/>
    </source>
</evidence>
<keyword evidence="12 16" id="KW-0675">Receptor</keyword>
<feature type="transmembrane region" description="Helical" evidence="16">
    <location>
        <begin position="310"/>
        <end position="330"/>
    </location>
</feature>
<proteinExistence type="inferred from homology"/>
<evidence type="ECO:0000256" key="6">
    <source>
        <dbReference type="ARBA" id="ARBA00022925"/>
    </source>
</evidence>
<dbReference type="InterPro" id="IPR017452">
    <property type="entry name" value="GPCR_Rhodpsn_7TM"/>
</dbReference>
<evidence type="ECO:0000256" key="7">
    <source>
        <dbReference type="ARBA" id="ARBA00022989"/>
    </source>
</evidence>
<feature type="transmembrane region" description="Helical" evidence="16">
    <location>
        <begin position="161"/>
        <end position="181"/>
    </location>
</feature>